<evidence type="ECO:0000256" key="6">
    <source>
        <dbReference type="SAM" id="MobiDB-lite"/>
    </source>
</evidence>
<evidence type="ECO:0000256" key="3">
    <source>
        <dbReference type="ARBA" id="ARBA00022833"/>
    </source>
</evidence>
<feature type="compositionally biased region" description="Basic residues" evidence="6">
    <location>
        <begin position="498"/>
        <end position="511"/>
    </location>
</feature>
<dbReference type="InterPro" id="IPR002893">
    <property type="entry name" value="Znf_MYND"/>
</dbReference>
<feature type="compositionally biased region" description="Polar residues" evidence="6">
    <location>
        <begin position="714"/>
        <end position="726"/>
    </location>
</feature>
<evidence type="ECO:0000256" key="1">
    <source>
        <dbReference type="ARBA" id="ARBA00022723"/>
    </source>
</evidence>
<name>A0A915NPW0_9BILA</name>
<evidence type="ECO:0000256" key="2">
    <source>
        <dbReference type="ARBA" id="ARBA00022771"/>
    </source>
</evidence>
<keyword evidence="8" id="KW-1185">Reference proteome</keyword>
<feature type="compositionally biased region" description="Basic and acidic residues" evidence="6">
    <location>
        <begin position="636"/>
        <end position="655"/>
    </location>
</feature>
<feature type="compositionally biased region" description="Basic and acidic residues" evidence="6">
    <location>
        <begin position="556"/>
        <end position="577"/>
    </location>
</feature>
<dbReference type="GO" id="GO:0005634">
    <property type="term" value="C:nucleus"/>
    <property type="evidence" value="ECO:0007669"/>
    <property type="project" value="TreeGrafter"/>
</dbReference>
<dbReference type="GO" id="GO:0008270">
    <property type="term" value="F:zinc ion binding"/>
    <property type="evidence" value="ECO:0007669"/>
    <property type="project" value="UniProtKB-KW"/>
</dbReference>
<feature type="region of interest" description="Disordered" evidence="6">
    <location>
        <begin position="714"/>
        <end position="743"/>
    </location>
</feature>
<evidence type="ECO:0000256" key="4">
    <source>
        <dbReference type="PROSITE-ProRule" id="PRU00134"/>
    </source>
</evidence>
<organism evidence="8 9">
    <name type="scientific">Meloidogyne floridensis</name>
    <dbReference type="NCBI Taxonomy" id="298350"/>
    <lineage>
        <taxon>Eukaryota</taxon>
        <taxon>Metazoa</taxon>
        <taxon>Ecdysozoa</taxon>
        <taxon>Nematoda</taxon>
        <taxon>Chromadorea</taxon>
        <taxon>Rhabditida</taxon>
        <taxon>Tylenchina</taxon>
        <taxon>Tylenchomorpha</taxon>
        <taxon>Tylenchoidea</taxon>
        <taxon>Meloidogynidae</taxon>
        <taxon>Meloidogyninae</taxon>
        <taxon>Meloidogyne</taxon>
    </lineage>
</organism>
<feature type="compositionally biased region" description="Basic and acidic residues" evidence="6">
    <location>
        <begin position="524"/>
        <end position="548"/>
    </location>
</feature>
<reference evidence="9" key="1">
    <citation type="submission" date="2022-11" db="UniProtKB">
        <authorList>
            <consortium name="WormBaseParasite"/>
        </authorList>
    </citation>
    <scope>IDENTIFICATION</scope>
</reference>
<accession>A0A915NPW0</accession>
<dbReference type="Gene3D" id="1.25.40.10">
    <property type="entry name" value="Tetratricopeptide repeat domain"/>
    <property type="match status" value="1"/>
</dbReference>
<feature type="region of interest" description="Disordered" evidence="6">
    <location>
        <begin position="810"/>
        <end position="836"/>
    </location>
</feature>
<protein>
    <submittedName>
        <fullName evidence="9">MYND-type domain-containing protein</fullName>
    </submittedName>
</protein>
<keyword evidence="3" id="KW-0862">Zinc</keyword>
<dbReference type="PANTHER" id="PTHR12197">
    <property type="entry name" value="HISTONE-LYSINE N-METHYLTRANSFERASE SMYD"/>
    <property type="match status" value="1"/>
</dbReference>
<dbReference type="PANTHER" id="PTHR12197:SF241">
    <property type="entry name" value="MYND-TYPE DOMAIN-CONTAINING PROTEIN"/>
    <property type="match status" value="1"/>
</dbReference>
<dbReference type="Gene3D" id="1.10.220.160">
    <property type="match status" value="1"/>
</dbReference>
<dbReference type="Proteomes" id="UP000887560">
    <property type="component" value="Unplaced"/>
</dbReference>
<dbReference type="AlphaFoldDB" id="A0A915NPW0"/>
<feature type="region of interest" description="Disordered" evidence="6">
    <location>
        <begin position="428"/>
        <end position="684"/>
    </location>
</feature>
<feature type="compositionally biased region" description="Basic and acidic residues" evidence="6">
    <location>
        <begin position="727"/>
        <end position="743"/>
    </location>
</feature>
<dbReference type="Gene3D" id="2.170.270.10">
    <property type="entry name" value="SET domain"/>
    <property type="match status" value="1"/>
</dbReference>
<proteinExistence type="predicted"/>
<keyword evidence="5" id="KW-0175">Coiled coil</keyword>
<dbReference type="SUPFAM" id="SSF144232">
    <property type="entry name" value="HIT/MYND zinc finger-like"/>
    <property type="match status" value="1"/>
</dbReference>
<dbReference type="PROSITE" id="PS50865">
    <property type="entry name" value="ZF_MYND_2"/>
    <property type="match status" value="1"/>
</dbReference>
<evidence type="ECO:0000313" key="8">
    <source>
        <dbReference type="Proteomes" id="UP000887560"/>
    </source>
</evidence>
<dbReference type="InterPro" id="IPR011990">
    <property type="entry name" value="TPR-like_helical_dom_sf"/>
</dbReference>
<feature type="compositionally biased region" description="Acidic residues" evidence="6">
    <location>
        <begin position="620"/>
        <end position="635"/>
    </location>
</feature>
<feature type="compositionally biased region" description="Basic and acidic residues" evidence="6">
    <location>
        <begin position="822"/>
        <end position="836"/>
    </location>
</feature>
<dbReference type="Pfam" id="PF01753">
    <property type="entry name" value="zf-MYND"/>
    <property type="match status" value="1"/>
</dbReference>
<evidence type="ECO:0000313" key="9">
    <source>
        <dbReference type="WBParaSite" id="scf7180000420850.g5817"/>
    </source>
</evidence>
<feature type="coiled-coil region" evidence="5">
    <location>
        <begin position="990"/>
        <end position="1017"/>
    </location>
</feature>
<keyword evidence="2 4" id="KW-0863">Zinc-finger</keyword>
<keyword evidence="1" id="KW-0479">Metal-binding</keyword>
<feature type="compositionally biased region" description="Basic residues" evidence="6">
    <location>
        <begin position="589"/>
        <end position="599"/>
    </location>
</feature>
<evidence type="ECO:0000256" key="5">
    <source>
        <dbReference type="SAM" id="Coils"/>
    </source>
</evidence>
<sequence length="1059" mass="122420">MESSSTSTKLDFYPFAYALFDECLEKHCWYCLDDEKKLKRCTGCQNAMFCDKNCQSLGWKDHKFECKGIKLNKGQVPDIEVRLLGRIVSRHKAILCGLDKKDPDFYKDRQSKRKIMEIWAHTERIKNDEYAMRKFEGIYERLCRFYDPKAMLNKQEIGKGLYLDLCAYDHSCRPNTVYSCHSFIATLRSLDSKVNLLDYSSTFYSYIDLLCAKQDRRKLLKDTWYFTCECSRCLDESEQILSSMLCPNCEYSLCIFGKSEYKNSETQLITCPSCNKMLEKGHVLEAISAMCFISDVIEQTNFQEMGEINAQKFLQDLLSRHQKILPPINVYMCKIVQALLPFIDPNNSTLLLELHLNVENCLRLCYPHNHPALAFHLRNIGIFAKKLGQRQKALNYLGEALGIVMGEGHSLYKITEEIIEEIKKELPEERNEGKDIRKTGNEGKKVLEVEKASKRGEDNEEGGKKEENEAKIKNEAKQEGEAKLETEAILEETEAVKNKGKKRKKRQNKNKQNKEENSSNNKEINSEANREELNSEKLNIEETQKKEAPPIILIETEDKNEDKNDYNNNEKDQEECRYCLNNTKDGGGVKKKLLQKKSVPRASTPMYCNDVWGGNKEENKEVEEGEKEEEEEEEESSIRAEESVKKEKKGEKWDSLGESATTAMEGKKKQEEEEDSATTALIFLDKSEDKKEKISAPFSNLPMRKMNKNAKIMATSTGSHKAVTTTTKEKVPVDNKEPKHINGFEKKSFNTKKETHQVEKLNNVGGVKQEKLSVSNEEKFTELNGSNLGGNLGLDGKLMEEKEMINKNEEEKLKKHPHHLKKQQEGKSGEKRGEKSGEKGVEFYKNYITKKVAKLTAEIFVHETTETTPTTKTEKNEDNVLLATDLLMNIPQTKRENYKIKAAELAFVLNVCEKFIEERGFVEFSEGLAKKYINLREDFGPYVRGLKLIPKLWALLGVQNGYKQENYYQYVVTTFERLSNLLRQGSHYLLFDLTNENKELYKLKEEAQKKLELTKRLFNALQVVLYETNNLLDWEEYYYNKPTKEEENNNDEEKEGEEA</sequence>
<feature type="domain" description="MYND-type" evidence="7">
    <location>
        <begin position="28"/>
        <end position="66"/>
    </location>
</feature>
<dbReference type="InterPro" id="IPR050869">
    <property type="entry name" value="H3K4_H4K5_MeTrfase"/>
</dbReference>
<dbReference type="Gene3D" id="6.10.140.2220">
    <property type="match status" value="1"/>
</dbReference>
<evidence type="ECO:0000259" key="7">
    <source>
        <dbReference type="PROSITE" id="PS50865"/>
    </source>
</evidence>
<feature type="compositionally biased region" description="Basic and acidic residues" evidence="6">
    <location>
        <begin position="428"/>
        <end position="486"/>
    </location>
</feature>
<dbReference type="WBParaSite" id="scf7180000420850.g5817">
    <property type="protein sequence ID" value="scf7180000420850.g5817"/>
    <property type="gene ID" value="scf7180000420850.g5817"/>
</dbReference>
<dbReference type="InterPro" id="IPR046341">
    <property type="entry name" value="SET_dom_sf"/>
</dbReference>